<dbReference type="Gene3D" id="1.10.3580.10">
    <property type="entry name" value="ATP12 ATPase"/>
    <property type="match status" value="1"/>
</dbReference>
<dbReference type="InterPro" id="IPR011419">
    <property type="entry name" value="ATP12_ATP_synth-F1-assembly"/>
</dbReference>
<organism evidence="4 5">
    <name type="scientific">Shimia abyssi</name>
    <dbReference type="NCBI Taxonomy" id="1662395"/>
    <lineage>
        <taxon>Bacteria</taxon>
        <taxon>Pseudomonadati</taxon>
        <taxon>Pseudomonadota</taxon>
        <taxon>Alphaproteobacteria</taxon>
        <taxon>Rhodobacterales</taxon>
        <taxon>Roseobacteraceae</taxon>
    </lineage>
</organism>
<evidence type="ECO:0000313" key="5">
    <source>
        <dbReference type="Proteomes" id="UP000240418"/>
    </source>
</evidence>
<dbReference type="GO" id="GO:0043461">
    <property type="term" value="P:proton-transporting ATP synthase complex assembly"/>
    <property type="evidence" value="ECO:0007669"/>
    <property type="project" value="InterPro"/>
</dbReference>
<evidence type="ECO:0000256" key="3">
    <source>
        <dbReference type="ARBA" id="ARBA00023186"/>
    </source>
</evidence>
<gene>
    <name evidence="4" type="ORF">CLV88_11072</name>
</gene>
<dbReference type="PANTHER" id="PTHR21013:SF10">
    <property type="entry name" value="ATP SYNTHASE MITOCHONDRIAL F1 COMPLEX ASSEMBLY FACTOR 2"/>
    <property type="match status" value="1"/>
</dbReference>
<reference evidence="4 5" key="1">
    <citation type="submission" date="2018-03" db="EMBL/GenBank/DDBJ databases">
        <title>Genomic Encyclopedia of Archaeal and Bacterial Type Strains, Phase II (KMG-II): from individual species to whole genera.</title>
        <authorList>
            <person name="Goeker M."/>
        </authorList>
    </citation>
    <scope>NUCLEOTIDE SEQUENCE [LARGE SCALE GENOMIC DNA]</scope>
    <source>
        <strain evidence="4 5">DSM 100673</strain>
    </source>
</reference>
<dbReference type="AlphaFoldDB" id="A0A2P8F9V0"/>
<comment type="caution">
    <text evidence="4">The sequence shown here is derived from an EMBL/GenBank/DDBJ whole genome shotgun (WGS) entry which is preliminary data.</text>
</comment>
<proteinExistence type="inferred from homology"/>
<name>A0A2P8F9V0_9RHOB</name>
<accession>A0A2P8F9V0</accession>
<evidence type="ECO:0000256" key="2">
    <source>
        <dbReference type="ARBA" id="ARBA00022946"/>
    </source>
</evidence>
<sequence length="235" mass="26180">MSDWAKKRFWKTASVLEVEGGFTVLLDSRALKTPAKAALIVPTRAMAEAVAEEWDAQEEVINPNTMPVTRSANAAIDKVSVQHSEVADLLAEYGASDLLCYRATSPAELIAREAESWDPILDWAATVLNARLVPVSGVMFQAQDDSALQILREKVHALNNFELAAFHDLVSMSGSLVLGFAALLDHLAPEEIWRISRIDEDWQEEQWGVDEEAAEQAARKKRDFLHAYRFVNMLS</sequence>
<dbReference type="EMBL" id="PYGJ01000010">
    <property type="protein sequence ID" value="PSL18493.1"/>
    <property type="molecule type" value="Genomic_DNA"/>
</dbReference>
<dbReference type="Gene3D" id="3.30.2180.10">
    <property type="entry name" value="ATP12-like"/>
    <property type="match status" value="1"/>
</dbReference>
<keyword evidence="5" id="KW-1185">Reference proteome</keyword>
<keyword evidence="2" id="KW-0809">Transit peptide</keyword>
<keyword evidence="3" id="KW-0143">Chaperone</keyword>
<evidence type="ECO:0000256" key="1">
    <source>
        <dbReference type="ARBA" id="ARBA00008231"/>
    </source>
</evidence>
<dbReference type="InterPro" id="IPR023335">
    <property type="entry name" value="ATP12_ortho_dom_sf"/>
</dbReference>
<dbReference type="RefSeq" id="WP_106609203.1">
    <property type="nucleotide sequence ID" value="NZ_PYGJ01000010.1"/>
</dbReference>
<dbReference type="Proteomes" id="UP000240418">
    <property type="component" value="Unassembled WGS sequence"/>
</dbReference>
<dbReference type="SUPFAM" id="SSF160909">
    <property type="entry name" value="ATP12-like"/>
    <property type="match status" value="1"/>
</dbReference>
<dbReference type="OrthoDB" id="9797825at2"/>
<evidence type="ECO:0000313" key="4">
    <source>
        <dbReference type="EMBL" id="PSL18493.1"/>
    </source>
</evidence>
<protein>
    <submittedName>
        <fullName evidence="4">Chaperone required for assembly of F1-ATPase</fullName>
    </submittedName>
</protein>
<dbReference type="PANTHER" id="PTHR21013">
    <property type="entry name" value="ATP SYNTHASE MITOCHONDRIAL F1 COMPLEX ASSEMBLY FACTOR 2/ATP12 PROTEIN, MITOCHONDRIAL PRECURSOR"/>
    <property type="match status" value="1"/>
</dbReference>
<dbReference type="Pfam" id="PF07542">
    <property type="entry name" value="ATP12"/>
    <property type="match status" value="1"/>
</dbReference>
<dbReference type="InterPro" id="IPR042272">
    <property type="entry name" value="ATP12_ATP_synth-F1-assembly_N"/>
</dbReference>
<comment type="similarity">
    <text evidence="1">Belongs to the ATP12 family.</text>
</comment>